<dbReference type="Pfam" id="PF00583">
    <property type="entry name" value="Acetyltransf_1"/>
    <property type="match status" value="1"/>
</dbReference>
<evidence type="ECO:0000256" key="1">
    <source>
        <dbReference type="ARBA" id="ARBA00022679"/>
    </source>
</evidence>
<dbReference type="InterPro" id="IPR016181">
    <property type="entry name" value="Acyl_CoA_acyltransferase"/>
</dbReference>
<keyword evidence="5" id="KW-0687">Ribonucleoprotein</keyword>
<name>A0A1I2BY27_9ACTN</name>
<evidence type="ECO:0000313" key="6">
    <source>
        <dbReference type="Proteomes" id="UP000198716"/>
    </source>
</evidence>
<feature type="region of interest" description="Disordered" evidence="3">
    <location>
        <begin position="40"/>
        <end position="60"/>
    </location>
</feature>
<dbReference type="PROSITE" id="PS51186">
    <property type="entry name" value="GNAT"/>
    <property type="match status" value="1"/>
</dbReference>
<evidence type="ECO:0000313" key="5">
    <source>
        <dbReference type="EMBL" id="SFE61031.1"/>
    </source>
</evidence>
<dbReference type="GO" id="GO:0016747">
    <property type="term" value="F:acyltransferase activity, transferring groups other than amino-acyl groups"/>
    <property type="evidence" value="ECO:0007669"/>
    <property type="project" value="InterPro"/>
</dbReference>
<keyword evidence="6" id="KW-1185">Reference proteome</keyword>
<dbReference type="InterPro" id="IPR000182">
    <property type="entry name" value="GNAT_dom"/>
</dbReference>
<dbReference type="SUPFAM" id="SSF55729">
    <property type="entry name" value="Acyl-CoA N-acyltransferases (Nat)"/>
    <property type="match status" value="1"/>
</dbReference>
<dbReference type="GO" id="GO:0005840">
    <property type="term" value="C:ribosome"/>
    <property type="evidence" value="ECO:0007669"/>
    <property type="project" value="UniProtKB-KW"/>
</dbReference>
<organism evidence="5 6">
    <name type="scientific">Actinopolyspora alba</name>
    <dbReference type="NCBI Taxonomy" id="673379"/>
    <lineage>
        <taxon>Bacteria</taxon>
        <taxon>Bacillati</taxon>
        <taxon>Actinomycetota</taxon>
        <taxon>Actinomycetes</taxon>
        <taxon>Actinopolysporales</taxon>
        <taxon>Actinopolysporaceae</taxon>
        <taxon>Actinopolyspora</taxon>
        <taxon>Actinopolyspora alba group</taxon>
    </lineage>
</organism>
<dbReference type="PANTHER" id="PTHR43877">
    <property type="entry name" value="AMINOALKYLPHOSPHONATE N-ACETYLTRANSFERASE-RELATED-RELATED"/>
    <property type="match status" value="1"/>
</dbReference>
<dbReference type="CDD" id="cd04301">
    <property type="entry name" value="NAT_SF"/>
    <property type="match status" value="1"/>
</dbReference>
<accession>A0A1I2BY27</accession>
<evidence type="ECO:0000259" key="4">
    <source>
        <dbReference type="PROSITE" id="PS51186"/>
    </source>
</evidence>
<evidence type="ECO:0000256" key="2">
    <source>
        <dbReference type="ARBA" id="ARBA00023315"/>
    </source>
</evidence>
<sequence length="181" mass="19985">MSKSPNSGITVSTAEVDAAESVVLLREYFAEMTARYIGRQPTDSEIESSMAEDPSTDLSGDTGRFLVARVNGRPVGCVGLRHYDEHTGELTRMFVVEPSRRQGLGASLLRAAERAAVELGMGAIRLDTRGDLVEARKLYADNGYEEIEPYSDALYADHWFEKRLCGMNSSQASRKIPRTAY</sequence>
<keyword evidence="1" id="KW-0808">Transferase</keyword>
<dbReference type="Proteomes" id="UP000198716">
    <property type="component" value="Unassembled WGS sequence"/>
</dbReference>
<keyword evidence="2" id="KW-0012">Acyltransferase</keyword>
<reference evidence="6" key="1">
    <citation type="submission" date="2016-10" db="EMBL/GenBank/DDBJ databases">
        <authorList>
            <person name="Varghese N."/>
            <person name="Submissions S."/>
        </authorList>
    </citation>
    <scope>NUCLEOTIDE SEQUENCE [LARGE SCALE GENOMIC DNA]</scope>
    <source>
        <strain evidence="6">DSM 45004</strain>
    </source>
</reference>
<feature type="domain" description="N-acetyltransferase" evidence="4">
    <location>
        <begin position="9"/>
        <end position="166"/>
    </location>
</feature>
<evidence type="ECO:0000256" key="3">
    <source>
        <dbReference type="SAM" id="MobiDB-lite"/>
    </source>
</evidence>
<gene>
    <name evidence="5" type="ORF">SAMN04487819_11823</name>
</gene>
<dbReference type="InterPro" id="IPR050832">
    <property type="entry name" value="Bact_Acetyltransf"/>
</dbReference>
<keyword evidence="5" id="KW-0689">Ribosomal protein</keyword>
<dbReference type="AlphaFoldDB" id="A0A1I2BY27"/>
<dbReference type="RefSeq" id="WP_217641836.1">
    <property type="nucleotide sequence ID" value="NZ_FOMZ01000018.1"/>
</dbReference>
<protein>
    <submittedName>
        <fullName evidence="5">Ribosomal protein S18 acetylase RimI</fullName>
    </submittedName>
</protein>
<proteinExistence type="predicted"/>
<dbReference type="PANTHER" id="PTHR43877:SF2">
    <property type="entry name" value="AMINOALKYLPHOSPHONATE N-ACETYLTRANSFERASE-RELATED"/>
    <property type="match status" value="1"/>
</dbReference>
<dbReference type="Gene3D" id="3.40.630.30">
    <property type="match status" value="1"/>
</dbReference>
<dbReference type="EMBL" id="FOMZ01000018">
    <property type="protein sequence ID" value="SFE61031.1"/>
    <property type="molecule type" value="Genomic_DNA"/>
</dbReference>